<dbReference type="VEuPathDB" id="FungiDB:I303_02338"/>
<dbReference type="GeneID" id="28966037"/>
<feature type="region of interest" description="Disordered" evidence="1">
    <location>
        <begin position="1"/>
        <end position="67"/>
    </location>
</feature>
<dbReference type="EMBL" id="KI894028">
    <property type="protein sequence ID" value="OBR88119.1"/>
    <property type="molecule type" value="Genomic_DNA"/>
</dbReference>
<gene>
    <name evidence="2" type="ORF">I303_02338</name>
    <name evidence="3" type="ORF">I303_101530</name>
</gene>
<sequence length="277" mass="30326">MPLRNSEHGTTQPSGTSTLSLGTRRPTLILRLRGAGASDEPSCTGQEAASRYTLHRDDPNPLPNPLPDRWRGTYVIYSAVSEGADFVGNEDEDESGLPTGSYYFKCPDMLIAGHPAEGQENHATSKFHQLFTQLTADPSTRGAVRSAASRRMANESHPYVGELTGQWTTEPSRASAAGGSACATSTISQAMVDFTRAYEQAIQSCAEELRAGVLAKLDLEDQATLSFRHVHTKKEFEELSGRNGDVTSKLRPELDMRAYQDELEKKWGETRLSEFGI</sequence>
<protein>
    <submittedName>
        <fullName evidence="2">Uncharacterized protein</fullName>
    </submittedName>
</protein>
<dbReference type="Proteomes" id="UP000078595">
    <property type="component" value="Chromosome 2"/>
</dbReference>
<dbReference type="RefSeq" id="XP_018265961.1">
    <property type="nucleotide sequence ID" value="XM_018405680.1"/>
</dbReference>
<evidence type="ECO:0000313" key="3">
    <source>
        <dbReference type="EMBL" id="WWC58984.1"/>
    </source>
</evidence>
<reference evidence="3" key="3">
    <citation type="submission" date="2024-02" db="EMBL/GenBank/DDBJ databases">
        <title>Comparative genomics of Cryptococcus and Kwoniella reveals pathogenesis evolution and contrasting modes of karyotype evolution via chromosome fusion or intercentromeric recombination.</title>
        <authorList>
            <person name="Coelho M.A."/>
            <person name="David-Palma M."/>
            <person name="Shea T."/>
            <person name="Bowers K."/>
            <person name="McGinley-Smith S."/>
            <person name="Mohammad A.W."/>
            <person name="Gnirke A."/>
            <person name="Yurkov A.M."/>
            <person name="Nowrousian M."/>
            <person name="Sun S."/>
            <person name="Cuomo C.A."/>
            <person name="Heitman J."/>
        </authorList>
    </citation>
    <scope>NUCLEOTIDE SEQUENCE</scope>
    <source>
        <strain evidence="3">CBS 10117</strain>
    </source>
</reference>
<reference evidence="3" key="2">
    <citation type="submission" date="2013-07" db="EMBL/GenBank/DDBJ databases">
        <authorList>
            <consortium name="The Broad Institute Genome Sequencing Platform"/>
            <person name="Cuomo C."/>
            <person name="Litvintseva A."/>
            <person name="Chen Y."/>
            <person name="Heitman J."/>
            <person name="Sun S."/>
            <person name="Springer D."/>
            <person name="Dromer F."/>
            <person name="Young S.K."/>
            <person name="Zeng Q."/>
            <person name="Gargeya S."/>
            <person name="Fitzgerald M."/>
            <person name="Abouelleil A."/>
            <person name="Alvarado L."/>
            <person name="Berlin A.M."/>
            <person name="Chapman S.B."/>
            <person name="Dewar J."/>
            <person name="Goldberg J."/>
            <person name="Griggs A."/>
            <person name="Gujja S."/>
            <person name="Hansen M."/>
            <person name="Howarth C."/>
            <person name="Imamovic A."/>
            <person name="Larimer J."/>
            <person name="McCowan C."/>
            <person name="Murphy C."/>
            <person name="Pearson M."/>
            <person name="Priest M."/>
            <person name="Roberts A."/>
            <person name="Saif S."/>
            <person name="Shea T."/>
            <person name="Sykes S."/>
            <person name="Wortman J."/>
            <person name="Nusbaum C."/>
            <person name="Birren B."/>
        </authorList>
    </citation>
    <scope>NUCLEOTIDE SEQUENCE</scope>
    <source>
        <strain evidence="3">CBS 10117</strain>
    </source>
</reference>
<name>A0A1A6ADK2_9TREE</name>
<evidence type="ECO:0000313" key="4">
    <source>
        <dbReference type="Proteomes" id="UP000078595"/>
    </source>
</evidence>
<organism evidence="2">
    <name type="scientific">Kwoniella dejecticola CBS 10117</name>
    <dbReference type="NCBI Taxonomy" id="1296121"/>
    <lineage>
        <taxon>Eukaryota</taxon>
        <taxon>Fungi</taxon>
        <taxon>Dikarya</taxon>
        <taxon>Basidiomycota</taxon>
        <taxon>Agaricomycotina</taxon>
        <taxon>Tremellomycetes</taxon>
        <taxon>Tremellales</taxon>
        <taxon>Cryptococcaceae</taxon>
        <taxon>Kwoniella</taxon>
    </lineage>
</organism>
<feature type="compositionally biased region" description="Polar residues" evidence="1">
    <location>
        <begin position="8"/>
        <end position="21"/>
    </location>
</feature>
<evidence type="ECO:0000313" key="2">
    <source>
        <dbReference type="EMBL" id="OBR88119.1"/>
    </source>
</evidence>
<dbReference type="AlphaFoldDB" id="A0A1A6ADK2"/>
<dbReference type="EMBL" id="CP144531">
    <property type="protein sequence ID" value="WWC58984.1"/>
    <property type="molecule type" value="Genomic_DNA"/>
</dbReference>
<proteinExistence type="predicted"/>
<reference evidence="2" key="1">
    <citation type="submission" date="2013-07" db="EMBL/GenBank/DDBJ databases">
        <title>The Genome Sequence of Cryptococcus dejecticola CBS10117.</title>
        <authorList>
            <consortium name="The Broad Institute Genome Sequencing Platform"/>
            <person name="Cuomo C."/>
            <person name="Litvintseva A."/>
            <person name="Chen Y."/>
            <person name="Heitman J."/>
            <person name="Sun S."/>
            <person name="Springer D."/>
            <person name="Dromer F."/>
            <person name="Young S.K."/>
            <person name="Zeng Q."/>
            <person name="Gargeya S."/>
            <person name="Fitzgerald M."/>
            <person name="Abouelleil A."/>
            <person name="Alvarado L."/>
            <person name="Berlin A.M."/>
            <person name="Chapman S.B."/>
            <person name="Dewar J."/>
            <person name="Goldberg J."/>
            <person name="Griggs A."/>
            <person name="Gujja S."/>
            <person name="Hansen M."/>
            <person name="Howarth C."/>
            <person name="Imamovic A."/>
            <person name="Larimer J."/>
            <person name="McCowan C."/>
            <person name="Murphy C."/>
            <person name="Pearson M."/>
            <person name="Priest M."/>
            <person name="Roberts A."/>
            <person name="Saif S."/>
            <person name="Shea T."/>
            <person name="Sykes S."/>
            <person name="Wortman J."/>
            <person name="Nusbaum C."/>
            <person name="Birren B."/>
        </authorList>
    </citation>
    <scope>NUCLEOTIDE SEQUENCE [LARGE SCALE GENOMIC DNA]</scope>
    <source>
        <strain evidence="2">CBS 10117</strain>
    </source>
</reference>
<keyword evidence="4" id="KW-1185">Reference proteome</keyword>
<evidence type="ECO:0000256" key="1">
    <source>
        <dbReference type="SAM" id="MobiDB-lite"/>
    </source>
</evidence>
<dbReference type="KEGG" id="kdj:28966037"/>
<accession>A0A1A6ADK2</accession>